<reference evidence="2" key="1">
    <citation type="submission" date="2013-11" db="EMBL/GenBank/DDBJ databases">
        <title>Genome sequence of the fusiform rust pathogen reveals effectors for host alternation and coevolution with pine.</title>
        <authorList>
            <consortium name="DOE Joint Genome Institute"/>
            <person name="Smith K."/>
            <person name="Pendleton A."/>
            <person name="Kubisiak T."/>
            <person name="Anderson C."/>
            <person name="Salamov A."/>
            <person name="Aerts A."/>
            <person name="Riley R."/>
            <person name="Clum A."/>
            <person name="Lindquist E."/>
            <person name="Ence D."/>
            <person name="Campbell M."/>
            <person name="Kronenberg Z."/>
            <person name="Feau N."/>
            <person name="Dhillon B."/>
            <person name="Hamelin R."/>
            <person name="Burleigh J."/>
            <person name="Smith J."/>
            <person name="Yandell M."/>
            <person name="Nelson C."/>
            <person name="Grigoriev I."/>
            <person name="Davis J."/>
        </authorList>
    </citation>
    <scope>NUCLEOTIDE SEQUENCE</scope>
    <source>
        <strain evidence="2">G11</strain>
    </source>
</reference>
<dbReference type="Proteomes" id="UP000886653">
    <property type="component" value="Unassembled WGS sequence"/>
</dbReference>
<proteinExistence type="predicted"/>
<evidence type="ECO:0000256" key="1">
    <source>
        <dbReference type="SAM" id="MobiDB-lite"/>
    </source>
</evidence>
<dbReference type="EMBL" id="MU167304">
    <property type="protein sequence ID" value="KAG0144025.1"/>
    <property type="molecule type" value="Genomic_DNA"/>
</dbReference>
<feature type="compositionally biased region" description="Polar residues" evidence="1">
    <location>
        <begin position="22"/>
        <end position="34"/>
    </location>
</feature>
<name>A0A9P6T9X5_9BASI</name>
<dbReference type="AlphaFoldDB" id="A0A9P6T9X5"/>
<feature type="compositionally biased region" description="Basic and acidic residues" evidence="1">
    <location>
        <begin position="11"/>
        <end position="21"/>
    </location>
</feature>
<evidence type="ECO:0000313" key="3">
    <source>
        <dbReference type="Proteomes" id="UP000886653"/>
    </source>
</evidence>
<sequence>MSSPSTTSNEHPTETQNEHVEISSTHTSDNSSTKDVSKVGQEGMGNELSMNTSDKPRSSNSPSRFDPTSISETWLARVKTDVDRCQGGIMETRDVSLQVENWMVAAMGEWFKAEGEHLRDRLMEIEILEKGLDDMYRELDDAVDEMKKIGRFISQEEVSNSA</sequence>
<feature type="compositionally biased region" description="Polar residues" evidence="1">
    <location>
        <begin position="48"/>
        <end position="72"/>
    </location>
</feature>
<protein>
    <submittedName>
        <fullName evidence="2">Uncharacterized protein</fullName>
    </submittedName>
</protein>
<keyword evidence="3" id="KW-1185">Reference proteome</keyword>
<feature type="region of interest" description="Disordered" evidence="1">
    <location>
        <begin position="1"/>
        <end position="72"/>
    </location>
</feature>
<feature type="compositionally biased region" description="Polar residues" evidence="1">
    <location>
        <begin position="1"/>
        <end position="10"/>
    </location>
</feature>
<organism evidence="2 3">
    <name type="scientific">Cronartium quercuum f. sp. fusiforme G11</name>
    <dbReference type="NCBI Taxonomy" id="708437"/>
    <lineage>
        <taxon>Eukaryota</taxon>
        <taxon>Fungi</taxon>
        <taxon>Dikarya</taxon>
        <taxon>Basidiomycota</taxon>
        <taxon>Pucciniomycotina</taxon>
        <taxon>Pucciniomycetes</taxon>
        <taxon>Pucciniales</taxon>
        <taxon>Coleosporiaceae</taxon>
        <taxon>Cronartium</taxon>
    </lineage>
</organism>
<comment type="caution">
    <text evidence="2">The sequence shown here is derived from an EMBL/GenBank/DDBJ whole genome shotgun (WGS) entry which is preliminary data.</text>
</comment>
<gene>
    <name evidence="2" type="ORF">CROQUDRAFT_672579</name>
</gene>
<evidence type="ECO:0000313" key="2">
    <source>
        <dbReference type="EMBL" id="KAG0144025.1"/>
    </source>
</evidence>
<accession>A0A9P6T9X5</accession>